<reference evidence="1" key="1">
    <citation type="submission" date="2014-09" db="EMBL/GenBank/DDBJ databases">
        <authorList>
            <person name="Magalhaes I.L.F."/>
            <person name="Oliveira U."/>
            <person name="Santos F.R."/>
            <person name="Vidigal T.H.D.A."/>
            <person name="Brescovit A.D."/>
            <person name="Santos A.J."/>
        </authorList>
    </citation>
    <scope>NUCLEOTIDE SEQUENCE</scope>
    <source>
        <tissue evidence="1">Shoot tissue taken approximately 20 cm above the soil surface</tissue>
    </source>
</reference>
<evidence type="ECO:0000313" key="1">
    <source>
        <dbReference type="EMBL" id="JAE19024.1"/>
    </source>
</evidence>
<sequence length="116" mass="12118">MVVDGVRNPNPAAGDLTIEDNLGVEKSPVRSSVARCGYPPSCSSLPMSGDWESMVNLERGSAWEGRCLALTCRWGSSWRRGDLLLAEGAGGEGIGEWAPAISVAARDLGGSGLRGE</sequence>
<protein>
    <submittedName>
        <fullName evidence="1">Uncharacterized protein</fullName>
    </submittedName>
</protein>
<organism evidence="1">
    <name type="scientific">Arundo donax</name>
    <name type="common">Giant reed</name>
    <name type="synonym">Donax arundinaceus</name>
    <dbReference type="NCBI Taxonomy" id="35708"/>
    <lineage>
        <taxon>Eukaryota</taxon>
        <taxon>Viridiplantae</taxon>
        <taxon>Streptophyta</taxon>
        <taxon>Embryophyta</taxon>
        <taxon>Tracheophyta</taxon>
        <taxon>Spermatophyta</taxon>
        <taxon>Magnoliopsida</taxon>
        <taxon>Liliopsida</taxon>
        <taxon>Poales</taxon>
        <taxon>Poaceae</taxon>
        <taxon>PACMAD clade</taxon>
        <taxon>Arundinoideae</taxon>
        <taxon>Arundineae</taxon>
        <taxon>Arundo</taxon>
    </lineage>
</organism>
<proteinExistence type="predicted"/>
<dbReference type="EMBL" id="GBRH01178872">
    <property type="protein sequence ID" value="JAE19024.1"/>
    <property type="molecule type" value="Transcribed_RNA"/>
</dbReference>
<reference evidence="1" key="2">
    <citation type="journal article" date="2015" name="Data Brief">
        <title>Shoot transcriptome of the giant reed, Arundo donax.</title>
        <authorList>
            <person name="Barrero R.A."/>
            <person name="Guerrero F.D."/>
            <person name="Moolhuijzen P."/>
            <person name="Goolsby J.A."/>
            <person name="Tidwell J."/>
            <person name="Bellgard S.E."/>
            <person name="Bellgard M.I."/>
        </authorList>
    </citation>
    <scope>NUCLEOTIDE SEQUENCE</scope>
    <source>
        <tissue evidence="1">Shoot tissue taken approximately 20 cm above the soil surface</tissue>
    </source>
</reference>
<name>A0A0A9G6C1_ARUDO</name>
<dbReference type="AlphaFoldDB" id="A0A0A9G6C1"/>
<accession>A0A0A9G6C1</accession>